<dbReference type="InterPro" id="IPR011893">
    <property type="entry name" value="Selenoprotein_Rdx-typ"/>
</dbReference>
<dbReference type="OrthoDB" id="9811366at2"/>
<name>A0A1I1Q2U0_9ACTN</name>
<organism evidence="2 3">
    <name type="scientific">Streptomyces aidingensis</name>
    <dbReference type="NCBI Taxonomy" id="910347"/>
    <lineage>
        <taxon>Bacteria</taxon>
        <taxon>Bacillati</taxon>
        <taxon>Actinomycetota</taxon>
        <taxon>Actinomycetes</taxon>
        <taxon>Kitasatosporales</taxon>
        <taxon>Streptomycetaceae</taxon>
        <taxon>Streptomyces</taxon>
    </lineage>
</organism>
<sequence>MTGTAGAESAAENAESAAHRVRIEYCTRCRWLPRASWLAQELLSTFEAELAEVALAPGTGGVFRVLVNGEVVWDRRDQGFPEPTVVKRLIRDRVAPGRPLGHSEA</sequence>
<evidence type="ECO:0000313" key="2">
    <source>
        <dbReference type="EMBL" id="SFD16481.1"/>
    </source>
</evidence>
<dbReference type="STRING" id="910347.SAMN05421773_110241"/>
<dbReference type="PANTHER" id="PTHR36417:SF2">
    <property type="entry name" value="SELENOPROTEIN DOMAIN PROTEIN (AFU_ORTHOLOGUE AFUA_1G05220)"/>
    <property type="match status" value="1"/>
</dbReference>
<gene>
    <name evidence="2" type="ORF">SAMN05421773_110241</name>
</gene>
<dbReference type="InterPro" id="IPR036249">
    <property type="entry name" value="Thioredoxin-like_sf"/>
</dbReference>
<proteinExistence type="predicted"/>
<keyword evidence="1" id="KW-0676">Redox-active center</keyword>
<evidence type="ECO:0000313" key="3">
    <source>
        <dbReference type="Proteomes" id="UP000199207"/>
    </source>
</evidence>
<dbReference type="PANTHER" id="PTHR36417">
    <property type="entry name" value="SELENOPROTEIN DOMAIN PROTEIN (AFU_ORTHOLOGUE AFUA_1G05220)"/>
    <property type="match status" value="1"/>
</dbReference>
<accession>A0A1I1Q2U0</accession>
<dbReference type="EMBL" id="FOLM01000010">
    <property type="protein sequence ID" value="SFD16481.1"/>
    <property type="molecule type" value="Genomic_DNA"/>
</dbReference>
<protein>
    <submittedName>
        <fullName evidence="2">Selenoprotein W-related protein</fullName>
    </submittedName>
</protein>
<dbReference type="SUPFAM" id="SSF52833">
    <property type="entry name" value="Thioredoxin-like"/>
    <property type="match status" value="1"/>
</dbReference>
<dbReference type="Proteomes" id="UP000199207">
    <property type="component" value="Unassembled WGS sequence"/>
</dbReference>
<dbReference type="RefSeq" id="WP_093840054.1">
    <property type="nucleotide sequence ID" value="NZ_FOLM01000010.1"/>
</dbReference>
<evidence type="ECO:0000256" key="1">
    <source>
        <dbReference type="ARBA" id="ARBA00023284"/>
    </source>
</evidence>
<keyword evidence="3" id="KW-1185">Reference proteome</keyword>
<dbReference type="Gene3D" id="3.40.30.10">
    <property type="entry name" value="Glutaredoxin"/>
    <property type="match status" value="1"/>
</dbReference>
<dbReference type="NCBIfam" id="TIGR02174">
    <property type="entry name" value="CXXU_selWTH"/>
    <property type="match status" value="1"/>
</dbReference>
<reference evidence="2 3" key="1">
    <citation type="submission" date="2016-10" db="EMBL/GenBank/DDBJ databases">
        <authorList>
            <person name="de Groot N.N."/>
        </authorList>
    </citation>
    <scope>NUCLEOTIDE SEQUENCE [LARGE SCALE GENOMIC DNA]</scope>
    <source>
        <strain evidence="2 3">CGMCC 4.5739</strain>
    </source>
</reference>
<dbReference type="AlphaFoldDB" id="A0A1I1Q2U0"/>
<dbReference type="Pfam" id="PF10262">
    <property type="entry name" value="Rdx"/>
    <property type="match status" value="1"/>
</dbReference>